<comment type="caution">
    <text evidence="1">The sequence shown here is derived from an EMBL/GenBank/DDBJ whole genome shotgun (WGS) entry which is preliminary data.</text>
</comment>
<gene>
    <name evidence="1" type="ORF">FC14_GL001682</name>
</gene>
<dbReference type="OrthoDB" id="2248737at2"/>
<organism evidence="1 2">
    <name type="scientific">Ligilactobacillus agilis DSM 20509</name>
    <dbReference type="NCBI Taxonomy" id="1423718"/>
    <lineage>
        <taxon>Bacteria</taxon>
        <taxon>Bacillati</taxon>
        <taxon>Bacillota</taxon>
        <taxon>Bacilli</taxon>
        <taxon>Lactobacillales</taxon>
        <taxon>Lactobacillaceae</taxon>
        <taxon>Ligilactobacillus</taxon>
    </lineage>
</organism>
<accession>A0A0R2ABW8</accession>
<evidence type="ECO:0000313" key="1">
    <source>
        <dbReference type="EMBL" id="KRM64840.1"/>
    </source>
</evidence>
<evidence type="ECO:0000313" key="2">
    <source>
        <dbReference type="Proteomes" id="UP000051008"/>
    </source>
</evidence>
<proteinExistence type="predicted"/>
<dbReference type="PATRIC" id="fig|1423718.3.peg.1745"/>
<sequence>MRSEDYLKKLTSYQIKMANLQCGLERIAQARQIIGAYQRQQLPQEVKTKLLFSEEELFNHPELMVLEDELLNLRQVVIEDFGIWHIFSQEWVADLKEYVGSGLGLELMAGNGVLSASISELIATDNLDWAGQDNESPQAWQRVEQLDAISALERYGLKANYIILAWAPDTSQVDWEILNWLRTKHWSGKFIVIGERNGATNSSKFWQEANLLKPRLLNQHHQAIDFINDEVFLVK</sequence>
<name>A0A0R2ABW8_9LACO</name>
<evidence type="ECO:0008006" key="3">
    <source>
        <dbReference type="Google" id="ProtNLM"/>
    </source>
</evidence>
<dbReference type="EMBL" id="AYYP01000024">
    <property type="protein sequence ID" value="KRM64840.1"/>
    <property type="molecule type" value="Genomic_DNA"/>
</dbReference>
<protein>
    <recommendedName>
        <fullName evidence="3">SAM-dependent methyltransferase</fullName>
    </recommendedName>
</protein>
<dbReference type="RefSeq" id="WP_056976549.1">
    <property type="nucleotide sequence ID" value="NZ_AYYP01000024.1"/>
</dbReference>
<reference evidence="1 2" key="1">
    <citation type="journal article" date="2015" name="Genome Announc.">
        <title>Expanding the biotechnology potential of lactobacilli through comparative genomics of 213 strains and associated genera.</title>
        <authorList>
            <person name="Sun Z."/>
            <person name="Harris H.M."/>
            <person name="McCann A."/>
            <person name="Guo C."/>
            <person name="Argimon S."/>
            <person name="Zhang W."/>
            <person name="Yang X."/>
            <person name="Jeffery I.B."/>
            <person name="Cooney J.C."/>
            <person name="Kagawa T.F."/>
            <person name="Liu W."/>
            <person name="Song Y."/>
            <person name="Salvetti E."/>
            <person name="Wrobel A."/>
            <person name="Rasinkangas P."/>
            <person name="Parkhill J."/>
            <person name="Rea M.C."/>
            <person name="O'Sullivan O."/>
            <person name="Ritari J."/>
            <person name="Douillard F.P."/>
            <person name="Paul Ross R."/>
            <person name="Yang R."/>
            <person name="Briner A.E."/>
            <person name="Felis G.E."/>
            <person name="de Vos W.M."/>
            <person name="Barrangou R."/>
            <person name="Klaenhammer T.R."/>
            <person name="Caufield P.W."/>
            <person name="Cui Y."/>
            <person name="Zhang H."/>
            <person name="O'Toole P.W."/>
        </authorList>
    </citation>
    <scope>NUCLEOTIDE SEQUENCE [LARGE SCALE GENOMIC DNA]</scope>
    <source>
        <strain evidence="1 2">DSM 20509</strain>
    </source>
</reference>
<dbReference type="AlphaFoldDB" id="A0A0R2ABW8"/>
<dbReference type="Proteomes" id="UP000051008">
    <property type="component" value="Unassembled WGS sequence"/>
</dbReference>
<keyword evidence="2" id="KW-1185">Reference proteome</keyword>